<dbReference type="GO" id="GO:0019433">
    <property type="term" value="P:triglyceride catabolic process"/>
    <property type="evidence" value="ECO:0007669"/>
    <property type="project" value="TreeGrafter"/>
</dbReference>
<dbReference type="EMBL" id="CP108021">
    <property type="protein sequence ID" value="WUM19469.1"/>
    <property type="molecule type" value="Genomic_DNA"/>
</dbReference>
<feature type="disulfide bond" evidence="2">
    <location>
        <begin position="156"/>
        <end position="171"/>
    </location>
</feature>
<feature type="domain" description="SGNH hydrolase-type esterase" evidence="3">
    <location>
        <begin position="61"/>
        <end position="295"/>
    </location>
</feature>
<evidence type="ECO:0000313" key="5">
    <source>
        <dbReference type="Proteomes" id="UP001432128"/>
    </source>
</evidence>
<dbReference type="InterPro" id="IPR036514">
    <property type="entry name" value="SGNH_hydro_sf"/>
</dbReference>
<dbReference type="RefSeq" id="WP_328856968.1">
    <property type="nucleotide sequence ID" value="NZ_CP108021.1"/>
</dbReference>
<dbReference type="InterPro" id="IPR037460">
    <property type="entry name" value="SEST-like"/>
</dbReference>
<proteinExistence type="predicted"/>
<protein>
    <submittedName>
        <fullName evidence="4">SGNH/GDSL hydrolase family protein</fullName>
    </submittedName>
</protein>
<evidence type="ECO:0000256" key="2">
    <source>
        <dbReference type="PIRSR" id="PIRSR637460-2"/>
    </source>
</evidence>
<dbReference type="SUPFAM" id="SSF52266">
    <property type="entry name" value="SGNH hydrolase"/>
    <property type="match status" value="1"/>
</dbReference>
<dbReference type="GO" id="GO:0004806">
    <property type="term" value="F:triacylglycerol lipase activity"/>
    <property type="evidence" value="ECO:0007669"/>
    <property type="project" value="TreeGrafter"/>
</dbReference>
<evidence type="ECO:0000259" key="3">
    <source>
        <dbReference type="Pfam" id="PF13472"/>
    </source>
</evidence>
<accession>A0AAU4K0A1</accession>
<keyword evidence="4" id="KW-0378">Hydrolase</keyword>
<feature type="active site" evidence="1">
    <location>
        <position position="288"/>
    </location>
</feature>
<reference evidence="4 5" key="1">
    <citation type="submission" date="2022-10" db="EMBL/GenBank/DDBJ databases">
        <title>The complete genomes of actinobacterial strains from the NBC collection.</title>
        <authorList>
            <person name="Joergensen T.S."/>
            <person name="Alvarez Arevalo M."/>
            <person name="Sterndorff E.B."/>
            <person name="Faurdal D."/>
            <person name="Vuksanovic O."/>
            <person name="Mourched A.-S."/>
            <person name="Charusanti P."/>
            <person name="Shaw S."/>
            <person name="Blin K."/>
            <person name="Weber T."/>
        </authorList>
    </citation>
    <scope>NUCLEOTIDE SEQUENCE [LARGE SCALE GENOMIC DNA]</scope>
    <source>
        <strain evidence="4 5">NBC_00319</strain>
    </source>
</reference>
<dbReference type="KEGG" id="whr:OG579_17440"/>
<dbReference type="CDD" id="cd01823">
    <property type="entry name" value="SEST_like"/>
    <property type="match status" value="1"/>
</dbReference>
<dbReference type="AlphaFoldDB" id="A0AAU4K0A1"/>
<sequence length="317" mass="33480">MGPGTRRRWLRTAASLTAIVGVAALVATAVGWSTSDSTTDDEAMSPMPRSVTAEGPLRYVALGSSYAAGPDVGDLIDARCLRSRDDYPHRVAADWRADLTDVTCSGSTIPDILDRAQPGRASEPQIDAVHPDTELVTITTGGNDLRYIGRLTEISCTNALAEPVKLDGKRCRPGRPAPPPTPGDYDRLRASIIRLVDAVRARAPRAVIMIVDYLPVLDAQATTCPVIPLDPLQARQTADTFAALTATTRAAAEASGATLVNAAAAGADHTACSASPWVYGFRLPLPYHPNAEGREAMASLVLDALETSGLRRATMPS</sequence>
<evidence type="ECO:0000313" key="4">
    <source>
        <dbReference type="EMBL" id="WUM19469.1"/>
    </source>
</evidence>
<keyword evidence="5" id="KW-1185">Reference proteome</keyword>
<feature type="disulfide bond" evidence="2">
    <location>
        <begin position="224"/>
        <end position="272"/>
    </location>
</feature>
<dbReference type="Gene3D" id="3.40.50.1110">
    <property type="entry name" value="SGNH hydrolase"/>
    <property type="match status" value="1"/>
</dbReference>
<name>A0AAU4K0A1_9NOCA</name>
<dbReference type="Proteomes" id="UP001432128">
    <property type="component" value="Chromosome"/>
</dbReference>
<evidence type="ECO:0000256" key="1">
    <source>
        <dbReference type="PIRSR" id="PIRSR637460-1"/>
    </source>
</evidence>
<dbReference type="PANTHER" id="PTHR37981:SF1">
    <property type="entry name" value="SGNH HYDROLASE-TYPE ESTERASE DOMAIN-CONTAINING PROTEIN"/>
    <property type="match status" value="1"/>
</dbReference>
<keyword evidence="2" id="KW-1015">Disulfide bond</keyword>
<feature type="disulfide bond" evidence="2">
    <location>
        <begin position="80"/>
        <end position="104"/>
    </location>
</feature>
<dbReference type="Pfam" id="PF13472">
    <property type="entry name" value="Lipase_GDSL_2"/>
    <property type="match status" value="1"/>
</dbReference>
<dbReference type="PROSITE" id="PS51318">
    <property type="entry name" value="TAT"/>
    <property type="match status" value="1"/>
</dbReference>
<dbReference type="InterPro" id="IPR006311">
    <property type="entry name" value="TAT_signal"/>
</dbReference>
<dbReference type="InterPro" id="IPR013830">
    <property type="entry name" value="SGNH_hydro"/>
</dbReference>
<organism evidence="4 5">
    <name type="scientific">Williamsia herbipolensis</name>
    <dbReference type="NCBI Taxonomy" id="1603258"/>
    <lineage>
        <taxon>Bacteria</taxon>
        <taxon>Bacillati</taxon>
        <taxon>Actinomycetota</taxon>
        <taxon>Actinomycetes</taxon>
        <taxon>Mycobacteriales</taxon>
        <taxon>Nocardiaceae</taxon>
        <taxon>Williamsia</taxon>
    </lineage>
</organism>
<dbReference type="PANTHER" id="PTHR37981">
    <property type="entry name" value="LIPASE 2"/>
    <property type="match status" value="1"/>
</dbReference>
<feature type="active site" description="Nucleophile" evidence="1">
    <location>
        <position position="65"/>
    </location>
</feature>
<gene>
    <name evidence="4" type="ORF">OG579_17440</name>
</gene>